<feature type="transmembrane region" description="Helical" evidence="1">
    <location>
        <begin position="214"/>
        <end position="247"/>
    </location>
</feature>
<dbReference type="STRING" id="1391653.AKJ08_3590"/>
<keyword evidence="1" id="KW-0812">Transmembrane</keyword>
<protein>
    <submittedName>
        <fullName evidence="2">Uncharacterized protein</fullName>
    </submittedName>
</protein>
<dbReference type="Proteomes" id="UP000055590">
    <property type="component" value="Chromosome"/>
</dbReference>
<organism evidence="2 3">
    <name type="scientific">Vulgatibacter incomptus</name>
    <dbReference type="NCBI Taxonomy" id="1391653"/>
    <lineage>
        <taxon>Bacteria</taxon>
        <taxon>Pseudomonadati</taxon>
        <taxon>Myxococcota</taxon>
        <taxon>Myxococcia</taxon>
        <taxon>Myxococcales</taxon>
        <taxon>Cystobacterineae</taxon>
        <taxon>Vulgatibacteraceae</taxon>
        <taxon>Vulgatibacter</taxon>
    </lineage>
</organism>
<keyword evidence="1" id="KW-0472">Membrane</keyword>
<dbReference type="EMBL" id="CP012332">
    <property type="protein sequence ID" value="AKU93203.1"/>
    <property type="molecule type" value="Genomic_DNA"/>
</dbReference>
<gene>
    <name evidence="2" type="ORF">AKJ08_3590</name>
</gene>
<name>A0A0K1PI52_9BACT</name>
<dbReference type="PATRIC" id="fig|1391653.3.peg.3746"/>
<feature type="transmembrane region" description="Helical" evidence="1">
    <location>
        <begin position="259"/>
        <end position="279"/>
    </location>
</feature>
<evidence type="ECO:0000313" key="3">
    <source>
        <dbReference type="Proteomes" id="UP000055590"/>
    </source>
</evidence>
<sequence length="381" mass="41522">MDVAAEESGWLPCRSPLDRLLEQVGLRRHDAHDGRRTVSAFVGLTWLPFVALELVVLAATGHLDPIFRAPGVHIRLLVAIPAYLEAEAIFATRTSVCIGRILDGRLVAPEQHDALRAMVRRSARLRDSVAAEIVLLVIAIGIGQLTIWNGQAGLFGYVSVGISAGLIWYGSVAFPVFLFLLFRWIWRWAVWAHLLWKLSRFPLRLLPMHPDRAAGLAFLVGPSMAFSLVLFGSSAVIAGTFAGIMLAEGTHLRSFGPEIIVLVIAGELLALGPLLVFYAQLVAARFAGHAQYGALGIDYDRLFQQKWIESGDTEGLLGTSDIQSLADIQNAYGGLDETRAVPFGKREILLVALALVLPMVPLLLIEFPVEELLTRLVGALA</sequence>
<feature type="transmembrane region" description="Helical" evidence="1">
    <location>
        <begin position="154"/>
        <end position="182"/>
    </location>
</feature>
<feature type="transmembrane region" description="Helical" evidence="1">
    <location>
        <begin position="348"/>
        <end position="365"/>
    </location>
</feature>
<dbReference type="AlphaFoldDB" id="A0A0K1PI52"/>
<evidence type="ECO:0000313" key="2">
    <source>
        <dbReference type="EMBL" id="AKU93203.1"/>
    </source>
</evidence>
<reference evidence="2 3" key="1">
    <citation type="submission" date="2015-08" db="EMBL/GenBank/DDBJ databases">
        <authorList>
            <person name="Babu N.S."/>
            <person name="Beckwith C.J."/>
            <person name="Beseler K.G."/>
            <person name="Brison A."/>
            <person name="Carone J.V."/>
            <person name="Caskin T.P."/>
            <person name="Diamond M."/>
            <person name="Durham M.E."/>
            <person name="Foxe J.M."/>
            <person name="Go M."/>
            <person name="Henderson B.A."/>
            <person name="Jones I.B."/>
            <person name="McGettigan J.A."/>
            <person name="Micheletti S.J."/>
            <person name="Nasrallah M.E."/>
            <person name="Ortiz D."/>
            <person name="Piller C.R."/>
            <person name="Privatt S.R."/>
            <person name="Schneider S.L."/>
            <person name="Sharp S."/>
            <person name="Smith T.C."/>
            <person name="Stanton J.D."/>
            <person name="Ullery H.E."/>
            <person name="Wilson R.J."/>
            <person name="Serrano M.G."/>
            <person name="Buck G."/>
            <person name="Lee V."/>
            <person name="Wang Y."/>
            <person name="Carvalho R."/>
            <person name="Voegtly L."/>
            <person name="Shi R."/>
            <person name="Duckworth R."/>
            <person name="Johnson A."/>
            <person name="Loviza R."/>
            <person name="Walstead R."/>
            <person name="Shah Z."/>
            <person name="Kiflezghi M."/>
            <person name="Wade K."/>
            <person name="Ball S.L."/>
            <person name="Bradley K.W."/>
            <person name="Asai D.J."/>
            <person name="Bowman C.A."/>
            <person name="Russell D.A."/>
            <person name="Pope W.H."/>
            <person name="Jacobs-Sera D."/>
            <person name="Hendrix R.W."/>
            <person name="Hatfull G.F."/>
        </authorList>
    </citation>
    <scope>NUCLEOTIDE SEQUENCE [LARGE SCALE GENOMIC DNA]</scope>
    <source>
        <strain evidence="2 3">DSM 27710</strain>
    </source>
</reference>
<accession>A0A0K1PI52</accession>
<evidence type="ECO:0000256" key="1">
    <source>
        <dbReference type="SAM" id="Phobius"/>
    </source>
</evidence>
<keyword evidence="1" id="KW-1133">Transmembrane helix</keyword>
<feature type="transmembrane region" description="Helical" evidence="1">
    <location>
        <begin position="38"/>
        <end position="59"/>
    </location>
</feature>
<dbReference type="KEGG" id="vin:AKJ08_3590"/>
<keyword evidence="3" id="KW-1185">Reference proteome</keyword>
<feature type="transmembrane region" description="Helical" evidence="1">
    <location>
        <begin position="129"/>
        <end position="148"/>
    </location>
</feature>
<proteinExistence type="predicted"/>